<dbReference type="STRING" id="112413.SAMN05421854_109109"/>
<keyword evidence="2 6" id="KW-0489">Methyltransferase</keyword>
<evidence type="ECO:0000313" key="7">
    <source>
        <dbReference type="EMBL" id="SFQ16034.1"/>
    </source>
</evidence>
<evidence type="ECO:0000256" key="4">
    <source>
        <dbReference type="ARBA" id="ARBA00022691"/>
    </source>
</evidence>
<dbReference type="Gene3D" id="3.40.50.150">
    <property type="entry name" value="Vaccinia Virus protein VP39"/>
    <property type="match status" value="1"/>
</dbReference>
<evidence type="ECO:0000256" key="5">
    <source>
        <dbReference type="ARBA" id="ARBA00022747"/>
    </source>
</evidence>
<dbReference type="GO" id="GO:0003677">
    <property type="term" value="F:DNA binding"/>
    <property type="evidence" value="ECO:0007669"/>
    <property type="project" value="TreeGrafter"/>
</dbReference>
<dbReference type="InterPro" id="IPR001525">
    <property type="entry name" value="C5_MeTfrase"/>
</dbReference>
<protein>
    <recommendedName>
        <fullName evidence="1">DNA (cytosine-5-)-methyltransferase</fullName>
        <ecNumber evidence="1">2.1.1.37</ecNumber>
    </recommendedName>
</protein>
<dbReference type="EMBL" id="FOWC01000009">
    <property type="protein sequence ID" value="SFQ16034.1"/>
    <property type="molecule type" value="Genomic_DNA"/>
</dbReference>
<dbReference type="Proteomes" id="UP000199137">
    <property type="component" value="Unassembled WGS sequence"/>
</dbReference>
<dbReference type="InterPro" id="IPR050390">
    <property type="entry name" value="C5-Methyltransferase"/>
</dbReference>
<dbReference type="PANTHER" id="PTHR10629:SF52">
    <property type="entry name" value="DNA (CYTOSINE-5)-METHYLTRANSFERASE 1"/>
    <property type="match status" value="1"/>
</dbReference>
<keyword evidence="5" id="KW-0680">Restriction system</keyword>
<name>A0A1I5W8G1_9PSEU</name>
<reference evidence="7 8" key="1">
    <citation type="submission" date="2016-10" db="EMBL/GenBank/DDBJ databases">
        <authorList>
            <person name="de Groot N.N."/>
        </authorList>
    </citation>
    <scope>NUCLEOTIDE SEQUENCE [LARGE SCALE GENOMIC DNA]</scope>
    <source>
        <strain evidence="7 8">DSM 44637</strain>
    </source>
</reference>
<dbReference type="EC" id="2.1.1.37" evidence="1"/>
<dbReference type="GO" id="GO:0003886">
    <property type="term" value="F:DNA (cytosine-5-)-methyltransferase activity"/>
    <property type="evidence" value="ECO:0007669"/>
    <property type="project" value="UniProtKB-EC"/>
</dbReference>
<keyword evidence="3 6" id="KW-0808">Transferase</keyword>
<dbReference type="AlphaFoldDB" id="A0A1I5W8G1"/>
<comment type="similarity">
    <text evidence="6">Belongs to the class I-like SAM-binding methyltransferase superfamily. C5-methyltransferase family.</text>
</comment>
<dbReference type="GO" id="GO:0044027">
    <property type="term" value="P:negative regulation of gene expression via chromosomal CpG island methylation"/>
    <property type="evidence" value="ECO:0007669"/>
    <property type="project" value="TreeGrafter"/>
</dbReference>
<dbReference type="PANTHER" id="PTHR10629">
    <property type="entry name" value="CYTOSINE-SPECIFIC METHYLTRANSFERASE"/>
    <property type="match status" value="1"/>
</dbReference>
<dbReference type="PROSITE" id="PS51679">
    <property type="entry name" value="SAM_MT_C5"/>
    <property type="match status" value="1"/>
</dbReference>
<comment type="caution">
    <text evidence="6">Lacks conserved residue(s) required for the propagation of feature annotation.</text>
</comment>
<proteinExistence type="inferred from homology"/>
<dbReference type="Gene3D" id="3.90.120.10">
    <property type="entry name" value="DNA Methylase, subunit A, domain 2"/>
    <property type="match status" value="1"/>
</dbReference>
<dbReference type="SUPFAM" id="SSF53335">
    <property type="entry name" value="S-adenosyl-L-methionine-dependent methyltransferases"/>
    <property type="match status" value="1"/>
</dbReference>
<evidence type="ECO:0000256" key="3">
    <source>
        <dbReference type="ARBA" id="ARBA00022679"/>
    </source>
</evidence>
<accession>A0A1I5W8G1</accession>
<dbReference type="GO" id="GO:0032259">
    <property type="term" value="P:methylation"/>
    <property type="evidence" value="ECO:0007669"/>
    <property type="project" value="UniProtKB-KW"/>
</dbReference>
<sequence length="336" mass="36888">MADEGSRARPLDGARRLSLLDVCSGAGGLALGLEQAGFDPVMLIDNLPVACETLRLNRPWWDICEVDLVEFDPVDAKQVYDVDLLSAGLPRVRASAAVNRPAGNSDEITLIRATIMLMHAVQPRALLIENMAKLIEDDEHRDIRDFVEEELDHLGYRGRWFVMNAADYRVPQDRRQGIFVAMKGDGIDAFEEPARVLEPPITVGDALRASMASRGWAQADEWADYANRLAPTLVGGSWNRGGGDLGPTGTKNAWARMGVNGGSLADELPGPEYRWRPDLVRSELIRLTVDQTAHLQGFPSDWKFAGGKTARYRQVGNASPPPVARALGEALRKVLL</sequence>
<dbReference type="OrthoDB" id="9813719at2"/>
<organism evidence="7 8">
    <name type="scientific">Amycolatopsis rubida</name>
    <dbReference type="NCBI Taxonomy" id="112413"/>
    <lineage>
        <taxon>Bacteria</taxon>
        <taxon>Bacillati</taxon>
        <taxon>Actinomycetota</taxon>
        <taxon>Actinomycetes</taxon>
        <taxon>Pseudonocardiales</taxon>
        <taxon>Pseudonocardiaceae</taxon>
        <taxon>Amycolatopsis</taxon>
    </lineage>
</organism>
<dbReference type="GO" id="GO:0009307">
    <property type="term" value="P:DNA restriction-modification system"/>
    <property type="evidence" value="ECO:0007669"/>
    <property type="project" value="UniProtKB-KW"/>
</dbReference>
<evidence type="ECO:0000256" key="6">
    <source>
        <dbReference type="PROSITE-ProRule" id="PRU01016"/>
    </source>
</evidence>
<evidence type="ECO:0000256" key="2">
    <source>
        <dbReference type="ARBA" id="ARBA00022603"/>
    </source>
</evidence>
<dbReference type="PRINTS" id="PR00105">
    <property type="entry name" value="C5METTRFRASE"/>
</dbReference>
<keyword evidence="4 6" id="KW-0949">S-adenosyl-L-methionine</keyword>
<evidence type="ECO:0000256" key="1">
    <source>
        <dbReference type="ARBA" id="ARBA00011975"/>
    </source>
</evidence>
<evidence type="ECO:0000313" key="8">
    <source>
        <dbReference type="Proteomes" id="UP000199137"/>
    </source>
</evidence>
<dbReference type="Pfam" id="PF00145">
    <property type="entry name" value="DNA_methylase"/>
    <property type="match status" value="1"/>
</dbReference>
<dbReference type="InterPro" id="IPR029063">
    <property type="entry name" value="SAM-dependent_MTases_sf"/>
</dbReference>
<gene>
    <name evidence="7" type="ORF">SAMN05421854_109109</name>
</gene>